<evidence type="ECO:0000256" key="5">
    <source>
        <dbReference type="ARBA" id="ARBA00022679"/>
    </source>
</evidence>
<keyword evidence="10" id="KW-1185">Reference proteome</keyword>
<feature type="domain" description="Glycosyltransferase 2-like" evidence="8">
    <location>
        <begin position="258"/>
        <end position="467"/>
    </location>
</feature>
<dbReference type="InterPro" id="IPR029044">
    <property type="entry name" value="Nucleotide-diphossugar_trans"/>
</dbReference>
<evidence type="ECO:0000256" key="2">
    <source>
        <dbReference type="ARBA" id="ARBA00006782"/>
    </source>
</evidence>
<evidence type="ECO:0000256" key="4">
    <source>
        <dbReference type="ARBA" id="ARBA00022676"/>
    </source>
</evidence>
<organism evidence="9 10">
    <name type="scientific">Pseudovirgaria hyperparasitica</name>
    <dbReference type="NCBI Taxonomy" id="470096"/>
    <lineage>
        <taxon>Eukaryota</taxon>
        <taxon>Fungi</taxon>
        <taxon>Dikarya</taxon>
        <taxon>Ascomycota</taxon>
        <taxon>Pezizomycotina</taxon>
        <taxon>Dothideomycetes</taxon>
        <taxon>Dothideomycetes incertae sedis</taxon>
        <taxon>Acrospermales</taxon>
        <taxon>Acrospermaceae</taxon>
        <taxon>Pseudovirgaria</taxon>
    </lineage>
</organism>
<dbReference type="OrthoDB" id="9876900at2759"/>
<evidence type="ECO:0000313" key="9">
    <source>
        <dbReference type="EMBL" id="KAF2758837.1"/>
    </source>
</evidence>
<dbReference type="InterPro" id="IPR001173">
    <property type="entry name" value="Glyco_trans_2-like"/>
</dbReference>
<keyword evidence="5" id="KW-0808">Transferase</keyword>
<dbReference type="GO" id="GO:0005886">
    <property type="term" value="C:plasma membrane"/>
    <property type="evidence" value="ECO:0007669"/>
    <property type="project" value="UniProtKB-SubCell"/>
</dbReference>
<accession>A0A6A6WB54</accession>
<dbReference type="PANTHER" id="PTHR22913:SF12">
    <property type="entry name" value="MANNURONAN SYNTHASE"/>
    <property type="match status" value="1"/>
</dbReference>
<protein>
    <submittedName>
        <fullName evidence="9">Hyaluronan synthase</fullName>
    </submittedName>
</protein>
<dbReference type="Proteomes" id="UP000799437">
    <property type="component" value="Unassembled WGS sequence"/>
</dbReference>
<dbReference type="PANTHER" id="PTHR22913">
    <property type="entry name" value="HYALURONAN SYNTHASE"/>
    <property type="match status" value="1"/>
</dbReference>
<feature type="transmembrane region" description="Helical" evidence="7">
    <location>
        <begin position="532"/>
        <end position="552"/>
    </location>
</feature>
<feature type="transmembrane region" description="Helical" evidence="7">
    <location>
        <begin position="431"/>
        <end position="452"/>
    </location>
</feature>
<evidence type="ECO:0000259" key="8">
    <source>
        <dbReference type="Pfam" id="PF13632"/>
    </source>
</evidence>
<feature type="transmembrane region" description="Helical" evidence="7">
    <location>
        <begin position="28"/>
        <end position="46"/>
    </location>
</feature>
<dbReference type="GO" id="GO:0030213">
    <property type="term" value="P:hyaluronan biosynthetic process"/>
    <property type="evidence" value="ECO:0007669"/>
    <property type="project" value="TreeGrafter"/>
</dbReference>
<proteinExistence type="inferred from homology"/>
<evidence type="ECO:0000256" key="1">
    <source>
        <dbReference type="ARBA" id="ARBA00004236"/>
    </source>
</evidence>
<name>A0A6A6WB54_9PEZI</name>
<evidence type="ECO:0000256" key="7">
    <source>
        <dbReference type="SAM" id="Phobius"/>
    </source>
</evidence>
<dbReference type="SUPFAM" id="SSF53448">
    <property type="entry name" value="Nucleotide-diphospho-sugar transferases"/>
    <property type="match status" value="1"/>
</dbReference>
<dbReference type="GO" id="GO:0085029">
    <property type="term" value="P:extracellular matrix assembly"/>
    <property type="evidence" value="ECO:0007669"/>
    <property type="project" value="TreeGrafter"/>
</dbReference>
<comment type="subcellular location">
    <subcellularLocation>
        <location evidence="1">Cell membrane</location>
    </subcellularLocation>
</comment>
<dbReference type="Gene3D" id="3.90.550.10">
    <property type="entry name" value="Spore Coat Polysaccharide Biosynthesis Protein SpsA, Chain A"/>
    <property type="match status" value="1"/>
</dbReference>
<sequence length="587" mass="66543">MGYVARPKPFEDRKAARVEVASPVTRKWFNLVGCVLASSLYFYLLIVSNHLWTIDTGLSIFLAEYCGWSNARKRKRTALRNENNTHVLSAKRSDRQYEKSFAADRNLDCLAAVVGYREDPAIFTKALQSYITADNCRFVLACVDGDGDEDQEMVNVFSKVYKTDSTLLHLQVPLVEIALSMDRMRSKDTPDDDILDKCCTIAKRILEEKNIRLTGEGAISRLCISQPHMHKKGVMFTSFIFSKVISDALGIEYLWTSDSDSIVLRNTISRTVATIAGDPLVAGASTALSIHNRNDTLITKIGNSVYLNELHLSRCFASSFGANDCQSGPCAVFRTALIIPELLAWYKQTVLGHRMIVNEDRHLTTRLLLKGWRILFIPDAFTATESPINMRRWLLQQVRWARAVHIESYSRPEIYLQQPPIFFFAALRRQLTGMTAMVIAMVYLFTGVTPLHFSFQDYLFRFAFTLVYLAVRNPLRPSLAEWLYSVPANLFYNVPLPAVQAWSLMTVFNDSWGTTMRSSKELSRHSKLRAKMWDVGFFVFWIGLLGGVAGRYVASSLMLGPAHIMGYMFVGTTTVWSILGYWMVVCD</sequence>
<dbReference type="GeneID" id="54481828"/>
<comment type="similarity">
    <text evidence="2">Belongs to the NodC/HAS family.</text>
</comment>
<dbReference type="AlphaFoldDB" id="A0A6A6WB54"/>
<dbReference type="EMBL" id="ML996570">
    <property type="protein sequence ID" value="KAF2758837.1"/>
    <property type="molecule type" value="Genomic_DNA"/>
</dbReference>
<keyword evidence="6 7" id="KW-0472">Membrane</keyword>
<reference evidence="9" key="1">
    <citation type="journal article" date="2020" name="Stud. Mycol.">
        <title>101 Dothideomycetes genomes: a test case for predicting lifestyles and emergence of pathogens.</title>
        <authorList>
            <person name="Haridas S."/>
            <person name="Albert R."/>
            <person name="Binder M."/>
            <person name="Bloem J."/>
            <person name="Labutti K."/>
            <person name="Salamov A."/>
            <person name="Andreopoulos B."/>
            <person name="Baker S."/>
            <person name="Barry K."/>
            <person name="Bills G."/>
            <person name="Bluhm B."/>
            <person name="Cannon C."/>
            <person name="Castanera R."/>
            <person name="Culley D."/>
            <person name="Daum C."/>
            <person name="Ezra D."/>
            <person name="Gonzalez J."/>
            <person name="Henrissat B."/>
            <person name="Kuo A."/>
            <person name="Liang C."/>
            <person name="Lipzen A."/>
            <person name="Lutzoni F."/>
            <person name="Magnuson J."/>
            <person name="Mondo S."/>
            <person name="Nolan M."/>
            <person name="Ohm R."/>
            <person name="Pangilinan J."/>
            <person name="Park H.-J."/>
            <person name="Ramirez L."/>
            <person name="Alfaro M."/>
            <person name="Sun H."/>
            <person name="Tritt A."/>
            <person name="Yoshinaga Y."/>
            <person name="Zwiers L.-H."/>
            <person name="Turgeon B."/>
            <person name="Goodwin S."/>
            <person name="Spatafora J."/>
            <person name="Crous P."/>
            <person name="Grigoriev I."/>
        </authorList>
    </citation>
    <scope>NUCLEOTIDE SEQUENCE</scope>
    <source>
        <strain evidence="9">CBS 121739</strain>
    </source>
</reference>
<evidence type="ECO:0000256" key="6">
    <source>
        <dbReference type="ARBA" id="ARBA00023136"/>
    </source>
</evidence>
<gene>
    <name evidence="9" type="ORF">EJ05DRAFT_323866</name>
</gene>
<evidence type="ECO:0000256" key="3">
    <source>
        <dbReference type="ARBA" id="ARBA00022475"/>
    </source>
</evidence>
<dbReference type="RefSeq" id="XP_033601288.1">
    <property type="nucleotide sequence ID" value="XM_033740774.1"/>
</dbReference>
<keyword evidence="3" id="KW-1003">Cell membrane</keyword>
<feature type="transmembrane region" description="Helical" evidence="7">
    <location>
        <begin position="564"/>
        <end position="584"/>
    </location>
</feature>
<dbReference type="Pfam" id="PF13632">
    <property type="entry name" value="Glyco_trans_2_3"/>
    <property type="match status" value="1"/>
</dbReference>
<keyword evidence="7" id="KW-1133">Transmembrane helix</keyword>
<keyword evidence="4" id="KW-0328">Glycosyltransferase</keyword>
<keyword evidence="7" id="KW-0812">Transmembrane</keyword>
<evidence type="ECO:0000313" key="10">
    <source>
        <dbReference type="Proteomes" id="UP000799437"/>
    </source>
</evidence>
<dbReference type="GO" id="GO:0050501">
    <property type="term" value="F:hyaluronan synthase activity"/>
    <property type="evidence" value="ECO:0007669"/>
    <property type="project" value="TreeGrafter"/>
</dbReference>